<evidence type="ECO:0000256" key="3">
    <source>
        <dbReference type="ARBA" id="ARBA00023242"/>
    </source>
</evidence>
<keyword evidence="3" id="KW-0539">Nucleus</keyword>
<reference evidence="5" key="1">
    <citation type="journal article" date="2016" name="Insect Biochem. Mol. Biol.">
        <title>Multifaceted biological insights from a draft genome sequence of the tobacco hornworm moth, Manduca sexta.</title>
        <authorList>
            <person name="Kanost M.R."/>
            <person name="Arrese E.L."/>
            <person name="Cao X."/>
            <person name="Chen Y.R."/>
            <person name="Chellapilla S."/>
            <person name="Goldsmith M.R."/>
            <person name="Grosse-Wilde E."/>
            <person name="Heckel D.G."/>
            <person name="Herndon N."/>
            <person name="Jiang H."/>
            <person name="Papanicolaou A."/>
            <person name="Qu J."/>
            <person name="Soulages J.L."/>
            <person name="Vogel H."/>
            <person name="Walters J."/>
            <person name="Waterhouse R.M."/>
            <person name="Ahn S.J."/>
            <person name="Almeida F.C."/>
            <person name="An C."/>
            <person name="Aqrawi P."/>
            <person name="Bretschneider A."/>
            <person name="Bryant W.B."/>
            <person name="Bucks S."/>
            <person name="Chao H."/>
            <person name="Chevignon G."/>
            <person name="Christen J.M."/>
            <person name="Clarke D.F."/>
            <person name="Dittmer N.T."/>
            <person name="Ferguson L.C.F."/>
            <person name="Garavelou S."/>
            <person name="Gordon K.H.J."/>
            <person name="Gunaratna R.T."/>
            <person name="Han Y."/>
            <person name="Hauser F."/>
            <person name="He Y."/>
            <person name="Heidel-Fischer H."/>
            <person name="Hirsh A."/>
            <person name="Hu Y."/>
            <person name="Jiang H."/>
            <person name="Kalra D."/>
            <person name="Klinner C."/>
            <person name="Konig C."/>
            <person name="Kovar C."/>
            <person name="Kroll A.R."/>
            <person name="Kuwar S.S."/>
            <person name="Lee S.L."/>
            <person name="Lehman R."/>
            <person name="Li K."/>
            <person name="Li Z."/>
            <person name="Liang H."/>
            <person name="Lovelace S."/>
            <person name="Lu Z."/>
            <person name="Mansfield J.H."/>
            <person name="McCulloch K.J."/>
            <person name="Mathew T."/>
            <person name="Morton B."/>
            <person name="Muzny D.M."/>
            <person name="Neunemann D."/>
            <person name="Ongeri F."/>
            <person name="Pauchet Y."/>
            <person name="Pu L.L."/>
            <person name="Pyrousis I."/>
            <person name="Rao X.J."/>
            <person name="Redding A."/>
            <person name="Roesel C."/>
            <person name="Sanchez-Gracia A."/>
            <person name="Schaack S."/>
            <person name="Shukla A."/>
            <person name="Tetreau G."/>
            <person name="Wang Y."/>
            <person name="Xiong G.H."/>
            <person name="Traut W."/>
            <person name="Walsh T.K."/>
            <person name="Worley K.C."/>
            <person name="Wu D."/>
            <person name="Wu W."/>
            <person name="Wu Y.Q."/>
            <person name="Zhang X."/>
            <person name="Zou Z."/>
            <person name="Zucker H."/>
            <person name="Briscoe A.D."/>
            <person name="Burmester T."/>
            <person name="Clem R.J."/>
            <person name="Feyereisen R."/>
            <person name="Grimmelikhuijzen C.J.P."/>
            <person name="Hamodrakas S.J."/>
            <person name="Hansson B.S."/>
            <person name="Huguet E."/>
            <person name="Jermiin L.S."/>
            <person name="Lan Q."/>
            <person name="Lehman H.K."/>
            <person name="Lorenzen M."/>
            <person name="Merzendorfer H."/>
            <person name="Michalopoulos I."/>
            <person name="Morton D.B."/>
            <person name="Muthukrishnan S."/>
            <person name="Oakeshott J.G."/>
            <person name="Palmer W."/>
            <person name="Park Y."/>
            <person name="Passarelli A.L."/>
            <person name="Rozas J."/>
            <person name="Schwartz L.M."/>
            <person name="Smith W."/>
            <person name="Southgate A."/>
            <person name="Vilcinskas A."/>
            <person name="Vogt R."/>
            <person name="Wang P."/>
            <person name="Werren J."/>
            <person name="Yu X.Q."/>
            <person name="Zhou J.J."/>
            <person name="Brown S.J."/>
            <person name="Scherer S.E."/>
            <person name="Richards S."/>
            <person name="Blissard G.W."/>
        </authorList>
    </citation>
    <scope>NUCLEOTIDE SEQUENCE</scope>
</reference>
<name>A0A921ZIG2_MANSE</name>
<organism evidence="5 6">
    <name type="scientific">Manduca sexta</name>
    <name type="common">Tobacco hawkmoth</name>
    <name type="synonym">Tobacco hornworm</name>
    <dbReference type="NCBI Taxonomy" id="7130"/>
    <lineage>
        <taxon>Eukaryota</taxon>
        <taxon>Metazoa</taxon>
        <taxon>Ecdysozoa</taxon>
        <taxon>Arthropoda</taxon>
        <taxon>Hexapoda</taxon>
        <taxon>Insecta</taxon>
        <taxon>Pterygota</taxon>
        <taxon>Neoptera</taxon>
        <taxon>Endopterygota</taxon>
        <taxon>Lepidoptera</taxon>
        <taxon>Glossata</taxon>
        <taxon>Ditrysia</taxon>
        <taxon>Bombycoidea</taxon>
        <taxon>Sphingidae</taxon>
        <taxon>Sphinginae</taxon>
        <taxon>Sphingini</taxon>
        <taxon>Manduca</taxon>
    </lineage>
</organism>
<accession>A0A921ZIG2</accession>
<dbReference type="PANTHER" id="PTHR16088:SF3">
    <property type="entry name" value="GON-4-LIKE PROTEIN"/>
    <property type="match status" value="1"/>
</dbReference>
<keyword evidence="6" id="KW-1185">Reference proteome</keyword>
<dbReference type="AlphaFoldDB" id="A0A921ZIG2"/>
<dbReference type="InterPro" id="IPR052435">
    <property type="entry name" value="YY1-Transcr_Regul"/>
</dbReference>
<dbReference type="EMBL" id="JH668585">
    <property type="protein sequence ID" value="KAG6458459.1"/>
    <property type="molecule type" value="Genomic_DNA"/>
</dbReference>
<feature type="region of interest" description="Disordered" evidence="4">
    <location>
        <begin position="640"/>
        <end position="665"/>
    </location>
</feature>
<evidence type="ECO:0000256" key="1">
    <source>
        <dbReference type="ARBA" id="ARBA00023015"/>
    </source>
</evidence>
<keyword evidence="2" id="KW-0804">Transcription</keyword>
<gene>
    <name evidence="5" type="ORF">O3G_MSEX010885</name>
</gene>
<comment type="caution">
    <text evidence="5">The sequence shown here is derived from an EMBL/GenBank/DDBJ whole genome shotgun (WGS) entry which is preliminary data.</text>
</comment>
<evidence type="ECO:0000313" key="5">
    <source>
        <dbReference type="EMBL" id="KAG6458459.1"/>
    </source>
</evidence>
<dbReference type="GO" id="GO:0003712">
    <property type="term" value="F:transcription coregulator activity"/>
    <property type="evidence" value="ECO:0007669"/>
    <property type="project" value="TreeGrafter"/>
</dbReference>
<proteinExistence type="predicted"/>
<keyword evidence="1" id="KW-0805">Transcription regulation</keyword>
<protein>
    <submittedName>
        <fullName evidence="5">Uncharacterized protein</fullName>
    </submittedName>
</protein>
<reference evidence="5" key="2">
    <citation type="submission" date="2020-12" db="EMBL/GenBank/DDBJ databases">
        <authorList>
            <person name="Kanost M."/>
        </authorList>
    </citation>
    <scope>NUCLEOTIDE SEQUENCE</scope>
</reference>
<evidence type="ECO:0000256" key="4">
    <source>
        <dbReference type="SAM" id="MobiDB-lite"/>
    </source>
</evidence>
<dbReference type="PANTHER" id="PTHR16088">
    <property type="entry name" value="YY1 ASSOCIATED PROTEIN-RELATED"/>
    <property type="match status" value="1"/>
</dbReference>
<sequence>MNHCTTVGDFPEPVRRVVANSAVFLYPHLLPPTPYKPDHTKRFSYIVPEDNLIALGLSEFWDYVESNKKLFKIRQSSKSSKRRAGLTVAIEQMVKYMFPWMTPRHVMMHVQHIKKHGHSENAINIFFKKNKVVPVKHKLLSFNPQMTLYEHPENEIPRPWLRYLAKTSNRFKKCFTRTDHILQPTTGVPVELGKLAEVPKKNPLSIDFTQNIATGLPNTNLQDKFDINVNNPKQDHLVATNLFSVIQTNTGIALIPLIVQDTNVVASQVGPITTPAEVQSNIVVTPIVQEATQDNVTIEPEKSKEKITKNVNGDHCECCVMLRKICNGPKLITDYFQLKNPSKKECQCRNRKYPNVSNRLKLLLRLYKSQSGFMFKELVHKLKNDSKCALNDYDMDDFEYAVLFQMKFITRLTVMLRHASFKRRIYTLFNEFNVDIDDPVKLAQKIQNSFKKDLCDLYIEFLGFLTAQQAERLGVFRHYLVSYINCIMKRIDEEISDIERRKSILTKLKQCVNNLQKLTTCQMCKSLLVELKDYPRVAQYIFSLFPHKKCTPQKVTLETVRTNDKPTAPSNEPIVISDEPIVIPDVPAAQPDEPIVIPDVPAAQPDEPIVIPDEPIVIPDEPVAQPNEPVAQPDEPIVISDEPAAQPDEPTAQPDEPTAPTDEPITMNQEDEAMSSDCENSEQEPVIVGTFNERQIELEVVKQEPVSEEESTNVISTALNEESLDDSRETPDNTMVIVEDDTQTDNQEWSREDDKLLLEIIKKYLATEESKNKSIFKTLQENKVYELIAERLTEKSMDNIVQRVIYLLEVLVVNNS</sequence>
<dbReference type="GO" id="GO:0006355">
    <property type="term" value="P:regulation of DNA-templated transcription"/>
    <property type="evidence" value="ECO:0007669"/>
    <property type="project" value="TreeGrafter"/>
</dbReference>
<evidence type="ECO:0000313" key="6">
    <source>
        <dbReference type="Proteomes" id="UP000791440"/>
    </source>
</evidence>
<dbReference type="Proteomes" id="UP000791440">
    <property type="component" value="Unassembled WGS sequence"/>
</dbReference>
<dbReference type="GO" id="GO:0005634">
    <property type="term" value="C:nucleus"/>
    <property type="evidence" value="ECO:0007669"/>
    <property type="project" value="TreeGrafter"/>
</dbReference>
<evidence type="ECO:0000256" key="2">
    <source>
        <dbReference type="ARBA" id="ARBA00023163"/>
    </source>
</evidence>